<evidence type="ECO:0000313" key="3">
    <source>
        <dbReference type="EMBL" id="EEP75698.1"/>
    </source>
</evidence>
<dbReference type="HOGENOM" id="CLU_008770_3_1_1"/>
<name>C4JDR8_UNCRE</name>
<keyword evidence="1" id="KW-0378">Hydrolase</keyword>
<feature type="compositionally biased region" description="Low complexity" evidence="2">
    <location>
        <begin position="489"/>
        <end position="499"/>
    </location>
</feature>
<dbReference type="CDD" id="cd16014">
    <property type="entry name" value="PLC"/>
    <property type="match status" value="1"/>
</dbReference>
<feature type="compositionally biased region" description="Pro residues" evidence="2">
    <location>
        <begin position="512"/>
        <end position="521"/>
    </location>
</feature>
<evidence type="ECO:0008006" key="5">
    <source>
        <dbReference type="Google" id="ProtNLM"/>
    </source>
</evidence>
<evidence type="ECO:0000313" key="4">
    <source>
        <dbReference type="Proteomes" id="UP000002058"/>
    </source>
</evidence>
<dbReference type="Proteomes" id="UP000002058">
    <property type="component" value="Unassembled WGS sequence"/>
</dbReference>
<dbReference type="OMA" id="TDGPWRY"/>
<feature type="region of interest" description="Disordered" evidence="2">
    <location>
        <begin position="456"/>
        <end position="565"/>
    </location>
</feature>
<dbReference type="RefSeq" id="XP_002541031.1">
    <property type="nucleotide sequence ID" value="XM_002540985.1"/>
</dbReference>
<proteinExistence type="predicted"/>
<dbReference type="GeneID" id="8439465"/>
<dbReference type="GO" id="GO:0042578">
    <property type="term" value="F:phosphoric ester hydrolase activity"/>
    <property type="evidence" value="ECO:0007669"/>
    <property type="project" value="UniProtKB-ARBA"/>
</dbReference>
<dbReference type="EMBL" id="CH476615">
    <property type="protein sequence ID" value="EEP75698.1"/>
    <property type="molecule type" value="Genomic_DNA"/>
</dbReference>
<dbReference type="InterPro" id="IPR007312">
    <property type="entry name" value="Phosphoesterase"/>
</dbReference>
<accession>C4JDR8</accession>
<dbReference type="Pfam" id="PF04185">
    <property type="entry name" value="Phosphoesterase"/>
    <property type="match status" value="1"/>
</dbReference>
<dbReference type="STRING" id="336963.C4JDR8"/>
<evidence type="ECO:0000256" key="1">
    <source>
        <dbReference type="ARBA" id="ARBA00022801"/>
    </source>
</evidence>
<protein>
    <recommendedName>
        <fullName evidence="5">Phospholipase C</fullName>
    </recommendedName>
</protein>
<gene>
    <name evidence="3" type="ORF">UREG_00545</name>
</gene>
<reference evidence="4" key="1">
    <citation type="journal article" date="2009" name="Genome Res.">
        <title>Comparative genomic analyses of the human fungal pathogens Coccidioides and their relatives.</title>
        <authorList>
            <person name="Sharpton T.J."/>
            <person name="Stajich J.E."/>
            <person name="Rounsley S.D."/>
            <person name="Gardner M.J."/>
            <person name="Wortman J.R."/>
            <person name="Jordar V.S."/>
            <person name="Maiti R."/>
            <person name="Kodira C.D."/>
            <person name="Neafsey D.E."/>
            <person name="Zeng Q."/>
            <person name="Hung C.-Y."/>
            <person name="McMahan C."/>
            <person name="Muszewska A."/>
            <person name="Grynberg M."/>
            <person name="Mandel M.A."/>
            <person name="Kellner E.M."/>
            <person name="Barker B.M."/>
            <person name="Galgiani J.N."/>
            <person name="Orbach M.J."/>
            <person name="Kirkland T.N."/>
            <person name="Cole G.T."/>
            <person name="Henn M.R."/>
            <person name="Birren B.W."/>
            <person name="Taylor J.W."/>
        </authorList>
    </citation>
    <scope>NUCLEOTIDE SEQUENCE [LARGE SCALE GENOMIC DNA]</scope>
    <source>
        <strain evidence="4">UAMH 1704</strain>
    </source>
</reference>
<dbReference type="PANTHER" id="PTHR31956:SF1">
    <property type="entry name" value="NON-SPECIFIC PHOSPHOLIPASE C1"/>
    <property type="match status" value="1"/>
</dbReference>
<dbReference type="InterPro" id="IPR017850">
    <property type="entry name" value="Alkaline_phosphatase_core_sf"/>
</dbReference>
<feature type="compositionally biased region" description="Low complexity" evidence="2">
    <location>
        <begin position="522"/>
        <end position="534"/>
    </location>
</feature>
<organism evidence="3 4">
    <name type="scientific">Uncinocarpus reesii (strain UAMH 1704)</name>
    <dbReference type="NCBI Taxonomy" id="336963"/>
    <lineage>
        <taxon>Eukaryota</taxon>
        <taxon>Fungi</taxon>
        <taxon>Dikarya</taxon>
        <taxon>Ascomycota</taxon>
        <taxon>Pezizomycotina</taxon>
        <taxon>Eurotiomycetes</taxon>
        <taxon>Eurotiomycetidae</taxon>
        <taxon>Onygenales</taxon>
        <taxon>Onygenaceae</taxon>
        <taxon>Uncinocarpus</taxon>
    </lineage>
</organism>
<dbReference type="PANTHER" id="PTHR31956">
    <property type="entry name" value="NON-SPECIFIC PHOSPHOLIPASE C4-RELATED"/>
    <property type="match status" value="1"/>
</dbReference>
<dbReference type="KEGG" id="ure:UREG_00545"/>
<dbReference type="OrthoDB" id="5135119at2759"/>
<dbReference type="AlphaFoldDB" id="C4JDR8"/>
<dbReference type="VEuPathDB" id="FungiDB:UREG_00545"/>
<evidence type="ECO:0000256" key="2">
    <source>
        <dbReference type="SAM" id="MobiDB-lite"/>
    </source>
</evidence>
<dbReference type="InParanoid" id="C4JDR8"/>
<keyword evidence="4" id="KW-1185">Reference proteome</keyword>
<dbReference type="eggNOG" id="ENOG502QPJ0">
    <property type="taxonomic scope" value="Eukaryota"/>
</dbReference>
<sequence length="565" mass="62770">MDKPRISRWPRWRWLALAASLAAAVVLATTLTLKLRDSDNDDPPAGLSKIDHVVVFMQENRSWNTYFGTMAGARGFQDPNVQLNDGLPVWLQPYEDAYILPFHLAAANWSQAVQCMSAGSNGYRANQAALNHGLNNHWARNNTPWSWGYLRRPDLPVQFAIADAWTVADMYQQSQITATNPNRVMLVSGSINAPGSPQHPDQGGVYLDNNNTPGCEAPGVNCYPLRWRTVFELYEAAGVSWRVYQGEDNFDDNPLVWFEQYQNARPGSPLADKGIAYPGLDRFYQDAAAGTLPQVSFIVGPRELSEHAPYSPKDGGWLQQKIVDAVTKSPKYDRTALLISYDESGGWGDHVPPYHSPKGTPGEWIDDYMGIFGDVSTGPGFRVPFYIVSPWTRGGRVFTEHADHTSHILFIEQWLSARGVHNITTPELVPWRRAHMSNLVNAFDFDNPDLSLPQLPKADLPHRDSDGNWDGSAHCESLFPDTRPPVPIASQAASSSLPQTSPPTPRRTSSPTPLPPSPPSPQTQTQTTATSAPAGILHYYNKQLHLRHRHPAPPPQTRDPPYLLV</sequence>
<dbReference type="Gene3D" id="3.40.720.10">
    <property type="entry name" value="Alkaline Phosphatase, subunit A"/>
    <property type="match status" value="2"/>
</dbReference>